<organism evidence="2 3">
    <name type="scientific">Olpidium bornovanus</name>
    <dbReference type="NCBI Taxonomy" id="278681"/>
    <lineage>
        <taxon>Eukaryota</taxon>
        <taxon>Fungi</taxon>
        <taxon>Fungi incertae sedis</taxon>
        <taxon>Olpidiomycota</taxon>
        <taxon>Olpidiomycotina</taxon>
        <taxon>Olpidiomycetes</taxon>
        <taxon>Olpidiales</taxon>
        <taxon>Olpidiaceae</taxon>
        <taxon>Olpidium</taxon>
    </lineage>
</organism>
<gene>
    <name evidence="2" type="ORF">BJ554DRAFT_1888</name>
</gene>
<dbReference type="Proteomes" id="UP000673691">
    <property type="component" value="Unassembled WGS sequence"/>
</dbReference>
<feature type="region of interest" description="Disordered" evidence="1">
    <location>
        <begin position="104"/>
        <end position="138"/>
    </location>
</feature>
<name>A0A8H7ZRP9_9FUNG</name>
<feature type="non-terminal residue" evidence="2">
    <location>
        <position position="1"/>
    </location>
</feature>
<accession>A0A8H7ZRP9</accession>
<feature type="region of interest" description="Disordered" evidence="1">
    <location>
        <begin position="169"/>
        <end position="206"/>
    </location>
</feature>
<reference evidence="2 3" key="1">
    <citation type="journal article" name="Sci. Rep.">
        <title>Genome-scale phylogenetic analyses confirm Olpidium as the closest living zoosporic fungus to the non-flagellated, terrestrial fungi.</title>
        <authorList>
            <person name="Chang Y."/>
            <person name="Rochon D."/>
            <person name="Sekimoto S."/>
            <person name="Wang Y."/>
            <person name="Chovatia M."/>
            <person name="Sandor L."/>
            <person name="Salamov A."/>
            <person name="Grigoriev I.V."/>
            <person name="Stajich J.E."/>
            <person name="Spatafora J.W."/>
        </authorList>
    </citation>
    <scope>NUCLEOTIDE SEQUENCE [LARGE SCALE GENOMIC DNA]</scope>
    <source>
        <strain evidence="2">S191</strain>
    </source>
</reference>
<comment type="caution">
    <text evidence="2">The sequence shown here is derived from an EMBL/GenBank/DDBJ whole genome shotgun (WGS) entry which is preliminary data.</text>
</comment>
<evidence type="ECO:0000256" key="1">
    <source>
        <dbReference type="SAM" id="MobiDB-lite"/>
    </source>
</evidence>
<sequence length="206" mass="22207">ARVASGFERRRLRAVLGRPSTARGRADVGSAPFASRHERALADLPASAVGPRRRTPVGRPGKGPGEAGARPSRLSGSAAEAALDYSALESGVGAFIRIQAGTAAPRSGVKNPRRDLTRPIPRSGNLHQGFPPASGKSPLRIFRARSSPRRGFRAGTPRFQKFLRQTTPCARESLRTGKKPDFRGSRRPRNSARQKTGIRPPILRIL</sequence>
<evidence type="ECO:0000313" key="2">
    <source>
        <dbReference type="EMBL" id="KAG5457984.1"/>
    </source>
</evidence>
<feature type="compositionally biased region" description="Basic and acidic residues" evidence="1">
    <location>
        <begin position="172"/>
        <end position="184"/>
    </location>
</feature>
<keyword evidence="3" id="KW-1185">Reference proteome</keyword>
<evidence type="ECO:0000313" key="3">
    <source>
        <dbReference type="Proteomes" id="UP000673691"/>
    </source>
</evidence>
<dbReference type="AlphaFoldDB" id="A0A8H7ZRP9"/>
<dbReference type="EMBL" id="JAEFCI010009166">
    <property type="protein sequence ID" value="KAG5457984.1"/>
    <property type="molecule type" value="Genomic_DNA"/>
</dbReference>
<protein>
    <submittedName>
        <fullName evidence="2">Uncharacterized protein</fullName>
    </submittedName>
</protein>
<feature type="region of interest" description="Disordered" evidence="1">
    <location>
        <begin position="17"/>
        <end position="75"/>
    </location>
</feature>
<proteinExistence type="predicted"/>